<dbReference type="AlphaFoldDB" id="A0A2N9IP71"/>
<feature type="domain" description="RNase H type-1" evidence="1">
    <location>
        <begin position="224"/>
        <end position="292"/>
    </location>
</feature>
<dbReference type="Pfam" id="PF13456">
    <property type="entry name" value="RVT_3"/>
    <property type="match status" value="1"/>
</dbReference>
<dbReference type="GO" id="GO:0003676">
    <property type="term" value="F:nucleic acid binding"/>
    <property type="evidence" value="ECO:0007669"/>
    <property type="project" value="InterPro"/>
</dbReference>
<dbReference type="InterPro" id="IPR002156">
    <property type="entry name" value="RNaseH_domain"/>
</dbReference>
<organism evidence="2">
    <name type="scientific">Fagus sylvatica</name>
    <name type="common">Beechnut</name>
    <dbReference type="NCBI Taxonomy" id="28930"/>
    <lineage>
        <taxon>Eukaryota</taxon>
        <taxon>Viridiplantae</taxon>
        <taxon>Streptophyta</taxon>
        <taxon>Embryophyta</taxon>
        <taxon>Tracheophyta</taxon>
        <taxon>Spermatophyta</taxon>
        <taxon>Magnoliopsida</taxon>
        <taxon>eudicotyledons</taxon>
        <taxon>Gunneridae</taxon>
        <taxon>Pentapetalae</taxon>
        <taxon>rosids</taxon>
        <taxon>fabids</taxon>
        <taxon>Fagales</taxon>
        <taxon>Fagaceae</taxon>
        <taxon>Fagus</taxon>
    </lineage>
</organism>
<sequence length="302" mass="33711">MCGDDMRWNTDLVHQIFLPHEVEVILSITLSQRKPKDVLIWSGTKKGVFSVKSAYRMLLDLSHVFEASSSASVGYDSQLWKTIWSAAVQPKTGDHLLWVCEFAQRVWQDCPIQIPLNLHDGLSFKEFIMGYVSELMSPGLEIVFTTAWAIWRARNEVVWNDHITLVSELCQQAARLALEYIESGSLLKETMAGPSSPLPHSWKAPAVMNYKVNLSYQVGNEDLQIGLRVLIRDSFGLVATAMCSKLQGDGDALKVSAMVVLAALKFAHSIGLRRLEVELGNQELLGLIRMTTPCLAPIGERL</sequence>
<protein>
    <recommendedName>
        <fullName evidence="1">RNase H type-1 domain-containing protein</fullName>
    </recommendedName>
</protein>
<name>A0A2N9IP71_FAGSY</name>
<gene>
    <name evidence="2" type="ORF">FSB_LOCUS53663</name>
</gene>
<dbReference type="EMBL" id="OIVN01006131">
    <property type="protein sequence ID" value="SPD25781.1"/>
    <property type="molecule type" value="Genomic_DNA"/>
</dbReference>
<proteinExistence type="predicted"/>
<reference evidence="2" key="1">
    <citation type="submission" date="2018-02" db="EMBL/GenBank/DDBJ databases">
        <authorList>
            <person name="Cohen D.B."/>
            <person name="Kent A.D."/>
        </authorList>
    </citation>
    <scope>NUCLEOTIDE SEQUENCE</scope>
</reference>
<evidence type="ECO:0000259" key="1">
    <source>
        <dbReference type="Pfam" id="PF13456"/>
    </source>
</evidence>
<evidence type="ECO:0000313" key="2">
    <source>
        <dbReference type="EMBL" id="SPD25781.1"/>
    </source>
</evidence>
<accession>A0A2N9IP71</accession>
<dbReference type="GO" id="GO:0004523">
    <property type="term" value="F:RNA-DNA hybrid ribonuclease activity"/>
    <property type="evidence" value="ECO:0007669"/>
    <property type="project" value="InterPro"/>
</dbReference>